<gene>
    <name evidence="2" type="ORF">OSB04_009039</name>
</gene>
<dbReference type="Gene3D" id="3.30.559.10">
    <property type="entry name" value="Chloramphenicol acetyltransferase-like domain"/>
    <property type="match status" value="2"/>
</dbReference>
<comment type="similarity">
    <text evidence="1">Belongs to the plant acyltransferase family.</text>
</comment>
<evidence type="ECO:0008006" key="4">
    <source>
        <dbReference type="Google" id="ProtNLM"/>
    </source>
</evidence>
<dbReference type="GO" id="GO:0016747">
    <property type="term" value="F:acyltransferase activity, transferring groups other than amino-acyl groups"/>
    <property type="evidence" value="ECO:0007669"/>
    <property type="project" value="TreeGrafter"/>
</dbReference>
<dbReference type="InterPro" id="IPR050317">
    <property type="entry name" value="Plant_Fungal_Acyltransferase"/>
</dbReference>
<proteinExistence type="inferred from homology"/>
<dbReference type="PANTHER" id="PTHR31642">
    <property type="entry name" value="TRICHOTHECENE 3-O-ACETYLTRANSFERASE"/>
    <property type="match status" value="1"/>
</dbReference>
<dbReference type="AlphaFoldDB" id="A0AA38TN21"/>
<reference evidence="2" key="1">
    <citation type="submission" date="2023-03" db="EMBL/GenBank/DDBJ databases">
        <title>Chromosome-scale reference genome and RAD-based genetic map of yellow starthistle (Centaurea solstitialis) reveal putative structural variation and QTLs associated with invader traits.</title>
        <authorList>
            <person name="Reatini B."/>
            <person name="Cang F.A."/>
            <person name="Jiang Q."/>
            <person name="Mckibben M.T.W."/>
            <person name="Barker M.S."/>
            <person name="Rieseberg L.H."/>
            <person name="Dlugosch K.M."/>
        </authorList>
    </citation>
    <scope>NUCLEOTIDE SEQUENCE</scope>
    <source>
        <strain evidence="2">CAN-66</strain>
        <tissue evidence="2">Leaf</tissue>
    </source>
</reference>
<comment type="caution">
    <text evidence="2">The sequence shown here is derived from an EMBL/GenBank/DDBJ whole genome shotgun (WGS) entry which is preliminary data.</text>
</comment>
<evidence type="ECO:0000256" key="1">
    <source>
        <dbReference type="ARBA" id="ARBA00009861"/>
    </source>
</evidence>
<dbReference type="Proteomes" id="UP001172457">
    <property type="component" value="Chromosome 2"/>
</dbReference>
<dbReference type="Pfam" id="PF02458">
    <property type="entry name" value="Transferase"/>
    <property type="match status" value="1"/>
</dbReference>
<accession>A0AA38TN21</accession>
<evidence type="ECO:0000313" key="3">
    <source>
        <dbReference type="Proteomes" id="UP001172457"/>
    </source>
</evidence>
<protein>
    <recommendedName>
        <fullName evidence="4">Transferase, Chloramphenicol acetyltransferase-like domain protein</fullName>
    </recommendedName>
</protein>
<dbReference type="InterPro" id="IPR023213">
    <property type="entry name" value="CAT-like_dom_sf"/>
</dbReference>
<organism evidence="2 3">
    <name type="scientific">Centaurea solstitialis</name>
    <name type="common">yellow star-thistle</name>
    <dbReference type="NCBI Taxonomy" id="347529"/>
    <lineage>
        <taxon>Eukaryota</taxon>
        <taxon>Viridiplantae</taxon>
        <taxon>Streptophyta</taxon>
        <taxon>Embryophyta</taxon>
        <taxon>Tracheophyta</taxon>
        <taxon>Spermatophyta</taxon>
        <taxon>Magnoliopsida</taxon>
        <taxon>eudicotyledons</taxon>
        <taxon>Gunneridae</taxon>
        <taxon>Pentapetalae</taxon>
        <taxon>asterids</taxon>
        <taxon>campanulids</taxon>
        <taxon>Asterales</taxon>
        <taxon>Asteraceae</taxon>
        <taxon>Carduoideae</taxon>
        <taxon>Cardueae</taxon>
        <taxon>Centaureinae</taxon>
        <taxon>Centaurea</taxon>
    </lineage>
</organism>
<dbReference type="PANTHER" id="PTHR31642:SF254">
    <property type="entry name" value="ALCOHOL O-ACETYLTRANSFERASE"/>
    <property type="match status" value="1"/>
</dbReference>
<dbReference type="EMBL" id="JARYMX010000002">
    <property type="protein sequence ID" value="KAJ9563879.1"/>
    <property type="molecule type" value="Genomic_DNA"/>
</dbReference>
<sequence length="409" mass="46466">MGISGKGFSVKVIEKMVVRAEVMNDHCSRTLPPVSGDIEWNAAAGENQIHCNNQGVDFIHAFADVELNQLNFYNLDESIQDKLMPKRLRGVCAIQVTELKCGGMMIGIMFDHRIVDGYSANMFISSWANLARSETPSMLPSFQKSIFKPRTPPTYSSIMDDLFANFDLNRKDGDHLLVNRLYYIKGEQLNKLQMLASENGSRRSKLEAFTSFLWKTVAMSMEELGNQNQMFTMALAVDGRRMLSEGDGQEKQKLMATQFGNVVSLPFGTKRTQELSEISLSNVAMEVHGLLQFVTRKDHFLDLIDWVEEHRSQPLVVPSLANKEMTMIVSSGQRFQFTDKMDFGYGKVTFGSCYLPQSRKDCYVMTLASPTNNEDWIVYMHMPIEHINYIEAHASHVFNPLNTDYLKIN</sequence>
<evidence type="ECO:0000313" key="2">
    <source>
        <dbReference type="EMBL" id="KAJ9563879.1"/>
    </source>
</evidence>
<name>A0AA38TN21_9ASTR</name>
<keyword evidence="3" id="KW-1185">Reference proteome</keyword>